<keyword evidence="1" id="KW-0812">Transmembrane</keyword>
<keyword evidence="1" id="KW-1133">Transmembrane helix</keyword>
<name>A0A146GEB4_TERSA</name>
<reference evidence="4" key="1">
    <citation type="journal article" date="2017" name="Genome Announc.">
        <title>Draft Genome Sequence of Terrimicrobium sacchariphilum NM-5T, a Facultative Anaerobic Soil Bacterium of the Class Spartobacteria.</title>
        <authorList>
            <person name="Qiu Y.L."/>
            <person name="Tourlousse D.M."/>
            <person name="Matsuura N."/>
            <person name="Ohashi A."/>
            <person name="Sekiguchi Y."/>
        </authorList>
    </citation>
    <scope>NUCLEOTIDE SEQUENCE [LARGE SCALE GENOMIC DNA]</scope>
    <source>
        <strain evidence="4">NM-5</strain>
    </source>
</reference>
<evidence type="ECO:0000313" key="4">
    <source>
        <dbReference type="Proteomes" id="UP000076023"/>
    </source>
</evidence>
<proteinExistence type="predicted"/>
<organism evidence="3 4">
    <name type="scientific">Terrimicrobium sacchariphilum</name>
    <dbReference type="NCBI Taxonomy" id="690879"/>
    <lineage>
        <taxon>Bacteria</taxon>
        <taxon>Pseudomonadati</taxon>
        <taxon>Verrucomicrobiota</taxon>
        <taxon>Terrimicrobiia</taxon>
        <taxon>Terrimicrobiales</taxon>
        <taxon>Terrimicrobiaceae</taxon>
        <taxon>Terrimicrobium</taxon>
    </lineage>
</organism>
<dbReference type="InParanoid" id="A0A146GEB4"/>
<dbReference type="Proteomes" id="UP000076023">
    <property type="component" value="Unassembled WGS sequence"/>
</dbReference>
<dbReference type="EMBL" id="BDCO01000002">
    <property type="protein sequence ID" value="GAT34828.1"/>
    <property type="molecule type" value="Genomic_DNA"/>
</dbReference>
<feature type="transmembrane region" description="Helical" evidence="1">
    <location>
        <begin position="856"/>
        <end position="874"/>
    </location>
</feature>
<gene>
    <name evidence="3" type="ORF">TSACC_23262</name>
</gene>
<dbReference type="STRING" id="690879.TSACC_23262"/>
<keyword evidence="4" id="KW-1185">Reference proteome</keyword>
<keyword evidence="2" id="KW-0732">Signal</keyword>
<dbReference type="RefSeq" id="WP_153811496.1">
    <property type="nucleotide sequence ID" value="NZ_BDCO01000002.1"/>
</dbReference>
<evidence type="ECO:0000313" key="3">
    <source>
        <dbReference type="EMBL" id="GAT34828.1"/>
    </source>
</evidence>
<evidence type="ECO:0000256" key="1">
    <source>
        <dbReference type="SAM" id="Phobius"/>
    </source>
</evidence>
<dbReference type="OrthoDB" id="8252065at2"/>
<feature type="signal peptide" evidence="2">
    <location>
        <begin position="1"/>
        <end position="25"/>
    </location>
</feature>
<protein>
    <submittedName>
        <fullName evidence="3">PEP-CTERM protein-sorting domain-containing protein</fullName>
    </submittedName>
</protein>
<evidence type="ECO:0000256" key="2">
    <source>
        <dbReference type="SAM" id="SignalP"/>
    </source>
</evidence>
<comment type="caution">
    <text evidence="3">The sequence shown here is derived from an EMBL/GenBank/DDBJ whole genome shotgun (WGS) entry which is preliminary data.</text>
</comment>
<dbReference type="AlphaFoldDB" id="A0A146GEB4"/>
<keyword evidence="1" id="KW-0472">Membrane</keyword>
<sequence length="878" mass="88223">MKGKLARTGGWIGVLSLLAAGMAAAAWNDPVTNTPAIIQLDFGPYGNKLPGDGQNYCEPTSAVMSLFWLGSNGFTQLTPSTYPGQNDPYTYNLERLMGGLMQTSATQGTYDSSAIQGISDYLAAAGLSGSFSYIYNGGDSASNLLNPSWLAAQLAPNAGANPGSITFIDFSISWYGQNSGSSTSFSAEGGHELALLAVVDPTGNAQLILNNAYPSTLENVPNVPESDPQTLGITQVPAGWNLPGMALPSEDYWQLQSSDGTVGDGSTTKAIVDSAYAFSVDTMANPTLNPSWTPADWVISGSKTINTNSATFTVQAAVTGAGGFNKTGEGALVLTAGDDLTGNNAVSGGALGSTNAGDSTPLGTGSFVLTNGGTIGLTPAGSGGPLAFSIASGSGSSVTFGAGGGALEIDAGGYDSLSVTMGDGSATSSNLIRQSAGTFVIIPAHGISALGTTERVLVAGGSSSRPASVNGMVAPYIVGQDNDAGASGYFLNYDGSAGFQKAAAVSSLSTAIDVATSSTVYAAETDQVIATNETARVYALQVNDSEVSGTNATLEVGSRQAGDSAGVILNGGTISASSLDFGAAEGVIYASEAGGAISSTITSSAGLTTFGPGTVALSGDSTSTLSGTVTVNSGTLSAQSAQGSATGSANVSVQANATLSVSGAGAVAGNVSVQNNGTLLLSGGTISGNVTVAEVGQSSANPGGTLAGSGTLSGSTTARGVITSGASGGNITFEGSADLNSSQFFWQLDSLTDDASQAGIEWNLLTFLGDSHVGSEDAPVTIYLQFAAGVITPDTADPFWMTDHEWKIWDFSQATSYSWDDSGDGNTSFNYGNFDVVEKAADNSVYLKYVAVPEPAVIWLALAGCGAMIASRRIRQRR</sequence>
<accession>A0A146GEB4</accession>
<feature type="chain" id="PRO_5007524816" evidence="2">
    <location>
        <begin position="26"/>
        <end position="878"/>
    </location>
</feature>